<keyword evidence="2" id="KW-0812">Transmembrane</keyword>
<dbReference type="Proteomes" id="UP001283361">
    <property type="component" value="Unassembled WGS sequence"/>
</dbReference>
<keyword evidence="5" id="KW-1185">Reference proteome</keyword>
<feature type="signal peptide" evidence="3">
    <location>
        <begin position="1"/>
        <end position="27"/>
    </location>
</feature>
<evidence type="ECO:0000256" key="3">
    <source>
        <dbReference type="SAM" id="SignalP"/>
    </source>
</evidence>
<feature type="compositionally biased region" description="Basic and acidic residues" evidence="1">
    <location>
        <begin position="1276"/>
        <end position="1289"/>
    </location>
</feature>
<keyword evidence="2" id="KW-1133">Transmembrane helix</keyword>
<feature type="compositionally biased region" description="Basic and acidic residues" evidence="1">
    <location>
        <begin position="1195"/>
        <end position="1207"/>
    </location>
</feature>
<feature type="chain" id="PRO_5041956164" evidence="3">
    <location>
        <begin position="28"/>
        <end position="1336"/>
    </location>
</feature>
<feature type="compositionally biased region" description="Basic residues" evidence="1">
    <location>
        <begin position="1222"/>
        <end position="1235"/>
    </location>
</feature>
<keyword evidence="3" id="KW-0732">Signal</keyword>
<evidence type="ECO:0000256" key="1">
    <source>
        <dbReference type="SAM" id="MobiDB-lite"/>
    </source>
</evidence>
<proteinExistence type="predicted"/>
<feature type="region of interest" description="Disordered" evidence="1">
    <location>
        <begin position="1171"/>
        <end position="1317"/>
    </location>
</feature>
<feature type="transmembrane region" description="Helical" evidence="2">
    <location>
        <begin position="987"/>
        <end position="1008"/>
    </location>
</feature>
<comment type="caution">
    <text evidence="4">The sequence shown here is derived from an EMBL/GenBank/DDBJ whole genome shotgun (WGS) entry which is preliminary data.</text>
</comment>
<keyword evidence="2" id="KW-0472">Membrane</keyword>
<evidence type="ECO:0000256" key="2">
    <source>
        <dbReference type="SAM" id="Phobius"/>
    </source>
</evidence>
<gene>
    <name evidence="4" type="ORF">RRG08_035057</name>
</gene>
<feature type="region of interest" description="Disordered" evidence="1">
    <location>
        <begin position="110"/>
        <end position="150"/>
    </location>
</feature>
<organism evidence="4 5">
    <name type="scientific">Elysia crispata</name>
    <name type="common">lettuce slug</name>
    <dbReference type="NCBI Taxonomy" id="231223"/>
    <lineage>
        <taxon>Eukaryota</taxon>
        <taxon>Metazoa</taxon>
        <taxon>Spiralia</taxon>
        <taxon>Lophotrochozoa</taxon>
        <taxon>Mollusca</taxon>
        <taxon>Gastropoda</taxon>
        <taxon>Heterobranchia</taxon>
        <taxon>Euthyneura</taxon>
        <taxon>Panpulmonata</taxon>
        <taxon>Sacoglossa</taxon>
        <taxon>Placobranchoidea</taxon>
        <taxon>Plakobranchidae</taxon>
        <taxon>Elysia</taxon>
    </lineage>
</organism>
<name>A0AAE1DL00_9GAST</name>
<reference evidence="4" key="1">
    <citation type="journal article" date="2023" name="G3 (Bethesda)">
        <title>A reference genome for the long-term kleptoplast-retaining sea slug Elysia crispata morphotype clarki.</title>
        <authorList>
            <person name="Eastman K.E."/>
            <person name="Pendleton A.L."/>
            <person name="Shaikh M.A."/>
            <person name="Suttiyut T."/>
            <person name="Ogas R."/>
            <person name="Tomko P."/>
            <person name="Gavelis G."/>
            <person name="Widhalm J.R."/>
            <person name="Wisecaver J.H."/>
        </authorList>
    </citation>
    <scope>NUCLEOTIDE SEQUENCE</scope>
    <source>
        <strain evidence="4">ECLA1</strain>
    </source>
</reference>
<evidence type="ECO:0000313" key="5">
    <source>
        <dbReference type="Proteomes" id="UP001283361"/>
    </source>
</evidence>
<evidence type="ECO:0000313" key="4">
    <source>
        <dbReference type="EMBL" id="KAK3774629.1"/>
    </source>
</evidence>
<feature type="compositionally biased region" description="Low complexity" evidence="1">
    <location>
        <begin position="121"/>
        <end position="133"/>
    </location>
</feature>
<dbReference type="EMBL" id="JAWDGP010003399">
    <property type="protein sequence ID" value="KAK3774629.1"/>
    <property type="molecule type" value="Genomic_DNA"/>
</dbReference>
<accession>A0AAE1DL00</accession>
<feature type="compositionally biased region" description="Polar residues" evidence="1">
    <location>
        <begin position="1293"/>
        <end position="1302"/>
    </location>
</feature>
<sequence>MIFWCVELRRCVFLCFAFVCFSTLASSQNIQVIDLGLETLEGSGEISDTFISDTLPPAAYTLKPSKQSTLLASGGLENVAFSSPILSDYISPTSLLEHIRSRRGITAPTSVEDAASNSAQAVTSTSAISSDVSSAKDGEPRTASIKSADVDTTVTKSNEFQLISSIERPTQSRASAPVYLAASESHTQVSHDIVTPALHILNTDLSHLTASAFQSNDEHLSSTQTNHIGITNSLFPRAPSTFPYWASDLSASIEETMSQVISSSTQQWANPSTMHKSGTAQDVLSTPTSIDLFPSSLPASDAYFLTRASMISEDVFSRNETIVMPNTEILSSEMSPHSSLAPTSVPDIISPNSKSFPISSELSLWQIKLSPSEISAPHLTNSLFLPIASLFDNETLMYFSHDLEKTTSPAILSTLLPQESSMPLETVASELNSQNSSRVLQAEASDLNFTTVDLTSLMPSSTIQNIESFSPRVSITNKAVGESIASQEETPYFSSTTVDFIYLMPSSTEQNIESLTPGYSIAETVGGSMTSQIETPDFRPTTMEFISLMVSSTNQNIEILTAGVGFTAAASVLQLQSSDIFDMPHNTSSDKSNMDSPSFYAESTVLTSMKPSLTTQTSLGTGLSHDLISDVNIASLSHFLDIEISQSHATAVSSSLIFKPTLPVSDYHESSSMELNTSEESFVSSLVDPSVSLSATSDVEISLLEVSLRSSEQIPFILSSTHTVSGSIYRDISMLTSNVIPYQTPTPTSKTPNPTSSQQISDETFQLFTTLANLESDTRSLSSSITASATALNVSLAYSLSTNATTIDITPTTSFIAVQVSSTRKSETSMIPVTHSSLPNTTSPIPAVTALTDVTFAFSFTVNGQCLTLRQVPYSRHLKTSLARMLLYLTRLKRQKGTKVSVGEAQCNTKPHVISVSFFEVDKQSLLQVLNSTQMFYGNKHKHFSRPIEVKFSAESKTFVVKITGFEEIKKLGQSRSKGSIFGIDTAAIATAACLCVVLFCVGTCIFAREVYLKRRADCMNVSGRSSPALTFKAKAAELTHTSGMYKGGKTGIDNPALCSSVYNDLEMTELHLGDTDDDDDSSYYNPYDVEYSSIGNNFMVEFDAFGTSGNLHGIMNSAFSLSSVEDDSNNRTINDHSKNGAIDLEKQSGQSAPPLRNYGLVIGLLGYNKQQVRQPRPEEKTSSWSPEEQLPNASHEKKQRGQERNEGNIPAENIYAVPMKYPRKSRQNSRKRPSLRAMMSAPPLASETPLSLPMEKEQKPSPVPPPRRQKKAARPHQEQKIAKHDGRGKAGTQRSVKAQRSVSRDDISKSGRVNRSFVEDEGYAVISGSTQSFHF</sequence>
<protein>
    <submittedName>
        <fullName evidence="4">Uncharacterized protein</fullName>
    </submittedName>
</protein>